<dbReference type="InterPro" id="IPR029058">
    <property type="entry name" value="AB_hydrolase_fold"/>
</dbReference>
<evidence type="ECO:0000313" key="2">
    <source>
        <dbReference type="EMBL" id="MRW93174.1"/>
    </source>
</evidence>
<proteinExistence type="predicted"/>
<gene>
    <name evidence="2" type="ORF">GJ699_24585</name>
</gene>
<sequence>MQHRSARLAALEPGETMKMVYGAALLAVSACAWAQQGAEFSVPHQLIDVGGGRKMNLYCSGQGAVTVVFDAAAGDAGWAWYRVQPEVARQTRACVFDRAGFGFSDPATQPNTAEGVAADLHKLLSAAGEKGPYVLVGNSLGGANVQVYAYRHPEQVKGLVLVEAQHEDETDRLDRASGGKIRQIYAMVAGQGTYCLDAARKGFDTDSEAERNCIGEPLQTFGPKLGAALLASERKASYWQANVDEYAAMGTSDEQLRKLRRPFGDIPVLVLTRGVSPYAIPGEPQTALNKTVEDENFAIQKEFTKLSPRASQRVVAGAGHVIQGEKPEAVVSAVLEVVHQVR</sequence>
<organism evidence="2 3">
    <name type="scientific">Duganella guangzhouensis</name>
    <dbReference type="NCBI Taxonomy" id="2666084"/>
    <lineage>
        <taxon>Bacteria</taxon>
        <taxon>Pseudomonadati</taxon>
        <taxon>Pseudomonadota</taxon>
        <taxon>Betaproteobacteria</taxon>
        <taxon>Burkholderiales</taxon>
        <taxon>Oxalobacteraceae</taxon>
        <taxon>Telluria group</taxon>
        <taxon>Duganella</taxon>
    </lineage>
</organism>
<dbReference type="AlphaFoldDB" id="A0A6I2L8J7"/>
<dbReference type="PROSITE" id="PS51257">
    <property type="entry name" value="PROKAR_LIPOPROTEIN"/>
    <property type="match status" value="1"/>
</dbReference>
<dbReference type="Gene3D" id="3.40.50.1820">
    <property type="entry name" value="alpha/beta hydrolase"/>
    <property type="match status" value="1"/>
</dbReference>
<dbReference type="InterPro" id="IPR000073">
    <property type="entry name" value="AB_hydrolase_1"/>
</dbReference>
<dbReference type="GO" id="GO:0016020">
    <property type="term" value="C:membrane"/>
    <property type="evidence" value="ECO:0007669"/>
    <property type="project" value="TreeGrafter"/>
</dbReference>
<feature type="domain" description="AB hydrolase-1" evidence="1">
    <location>
        <begin position="75"/>
        <end position="167"/>
    </location>
</feature>
<keyword evidence="3" id="KW-1185">Reference proteome</keyword>
<dbReference type="PANTHER" id="PTHR43798:SF33">
    <property type="entry name" value="HYDROLASE, PUTATIVE (AFU_ORTHOLOGUE AFUA_2G14860)-RELATED"/>
    <property type="match status" value="1"/>
</dbReference>
<dbReference type="PRINTS" id="PR00111">
    <property type="entry name" value="ABHYDROLASE"/>
</dbReference>
<dbReference type="SUPFAM" id="SSF53474">
    <property type="entry name" value="alpha/beta-Hydrolases"/>
    <property type="match status" value="1"/>
</dbReference>
<dbReference type="EMBL" id="WKJK01000015">
    <property type="protein sequence ID" value="MRW93174.1"/>
    <property type="molecule type" value="Genomic_DNA"/>
</dbReference>
<protein>
    <submittedName>
        <fullName evidence="2">Alpha/beta fold hydrolase</fullName>
    </submittedName>
</protein>
<name>A0A6I2L8J7_9BURK</name>
<reference evidence="2 3" key="1">
    <citation type="submission" date="2019-11" db="EMBL/GenBank/DDBJ databases">
        <title>Novel species isolated from a subtropical stream in China.</title>
        <authorList>
            <person name="Lu H."/>
        </authorList>
    </citation>
    <scope>NUCLEOTIDE SEQUENCE [LARGE SCALE GENOMIC DNA]</scope>
    <source>
        <strain evidence="2 3">FT80W</strain>
    </source>
</reference>
<dbReference type="GO" id="GO:0016787">
    <property type="term" value="F:hydrolase activity"/>
    <property type="evidence" value="ECO:0007669"/>
    <property type="project" value="UniProtKB-KW"/>
</dbReference>
<dbReference type="Pfam" id="PF00561">
    <property type="entry name" value="Abhydrolase_1"/>
    <property type="match status" value="1"/>
</dbReference>
<dbReference type="Proteomes" id="UP000433309">
    <property type="component" value="Unassembled WGS sequence"/>
</dbReference>
<dbReference type="InterPro" id="IPR050266">
    <property type="entry name" value="AB_hydrolase_sf"/>
</dbReference>
<evidence type="ECO:0000313" key="3">
    <source>
        <dbReference type="Proteomes" id="UP000433309"/>
    </source>
</evidence>
<comment type="caution">
    <text evidence="2">The sequence shown here is derived from an EMBL/GenBank/DDBJ whole genome shotgun (WGS) entry which is preliminary data.</text>
</comment>
<accession>A0A6I2L8J7</accession>
<evidence type="ECO:0000259" key="1">
    <source>
        <dbReference type="Pfam" id="PF00561"/>
    </source>
</evidence>
<dbReference type="PANTHER" id="PTHR43798">
    <property type="entry name" value="MONOACYLGLYCEROL LIPASE"/>
    <property type="match status" value="1"/>
</dbReference>
<keyword evidence="2" id="KW-0378">Hydrolase</keyword>